<gene>
    <name evidence="2" type="ORF">V1264_003642</name>
</gene>
<dbReference type="AlphaFoldDB" id="A0AAN9G8I2"/>
<feature type="compositionally biased region" description="Basic and acidic residues" evidence="1">
    <location>
        <begin position="176"/>
        <end position="198"/>
    </location>
</feature>
<evidence type="ECO:0000313" key="3">
    <source>
        <dbReference type="Proteomes" id="UP001374579"/>
    </source>
</evidence>
<reference evidence="2 3" key="1">
    <citation type="submission" date="2024-02" db="EMBL/GenBank/DDBJ databases">
        <title>Chromosome-scale genome assembly of the rough periwinkle Littorina saxatilis.</title>
        <authorList>
            <person name="De Jode A."/>
            <person name="Faria R."/>
            <person name="Formenti G."/>
            <person name="Sims Y."/>
            <person name="Smith T.P."/>
            <person name="Tracey A."/>
            <person name="Wood J.M.D."/>
            <person name="Zagrodzka Z.B."/>
            <person name="Johannesson K."/>
            <person name="Butlin R.K."/>
            <person name="Leder E.H."/>
        </authorList>
    </citation>
    <scope>NUCLEOTIDE SEQUENCE [LARGE SCALE GENOMIC DNA]</scope>
    <source>
        <strain evidence="2">Snail1</strain>
        <tissue evidence="2">Muscle</tissue>
    </source>
</reference>
<name>A0AAN9G8I2_9CAEN</name>
<dbReference type="EMBL" id="JBAMIC010000012">
    <property type="protein sequence ID" value="KAK7099513.1"/>
    <property type="molecule type" value="Genomic_DNA"/>
</dbReference>
<protein>
    <recommendedName>
        <fullName evidence="4">Adenylate kinase</fullName>
    </recommendedName>
</protein>
<evidence type="ECO:0008006" key="4">
    <source>
        <dbReference type="Google" id="ProtNLM"/>
    </source>
</evidence>
<evidence type="ECO:0000256" key="1">
    <source>
        <dbReference type="SAM" id="MobiDB-lite"/>
    </source>
</evidence>
<proteinExistence type="predicted"/>
<sequence length="403" mass="44952">MGCGGSKKNEHGRNSLAEKQIAVHIGDGVKAAESGSVLIFVFGGPGSRKGRMVSELVETYGFSFINVEKVLLNHLLKKVPEADRVGASFDVQDVIKEDPQLVSLHWLLGEVSRQIDQNSCRGASRFIVDIMPNLKFLINNDIFLAECTNDMNAFEQEHPITFALNFIQRSAKKHKKEPDGGKDKEEKPRVQSDEADSSRTRRRITLFENNVQPFIDYFQQSERLVSLDVTGAQLEAVWAKLCEVFAGLNVHSLSHVNYILVFIFDPGELEQVNLEQGNIQTVKLKTLVDENTAALMTDTLSALCMHLNKSDPSIRTFLIDVSDTCLTSQSQQQVDSNAVVFVDEEMPRQLTKFIPRNKSKGGNTAVKFRAVSSTENRVCLFPCHVPMTLCKQIAVCLGNNLQH</sequence>
<feature type="region of interest" description="Disordered" evidence="1">
    <location>
        <begin position="173"/>
        <end position="198"/>
    </location>
</feature>
<keyword evidence="3" id="KW-1185">Reference proteome</keyword>
<organism evidence="2 3">
    <name type="scientific">Littorina saxatilis</name>
    <dbReference type="NCBI Taxonomy" id="31220"/>
    <lineage>
        <taxon>Eukaryota</taxon>
        <taxon>Metazoa</taxon>
        <taxon>Spiralia</taxon>
        <taxon>Lophotrochozoa</taxon>
        <taxon>Mollusca</taxon>
        <taxon>Gastropoda</taxon>
        <taxon>Caenogastropoda</taxon>
        <taxon>Littorinimorpha</taxon>
        <taxon>Littorinoidea</taxon>
        <taxon>Littorinidae</taxon>
        <taxon>Littorina</taxon>
    </lineage>
</organism>
<evidence type="ECO:0000313" key="2">
    <source>
        <dbReference type="EMBL" id="KAK7099513.1"/>
    </source>
</evidence>
<dbReference type="SUPFAM" id="SSF52540">
    <property type="entry name" value="P-loop containing nucleoside triphosphate hydrolases"/>
    <property type="match status" value="1"/>
</dbReference>
<accession>A0AAN9G8I2</accession>
<comment type="caution">
    <text evidence="2">The sequence shown here is derived from an EMBL/GenBank/DDBJ whole genome shotgun (WGS) entry which is preliminary data.</text>
</comment>
<dbReference type="Proteomes" id="UP001374579">
    <property type="component" value="Unassembled WGS sequence"/>
</dbReference>
<dbReference type="Gene3D" id="3.40.50.300">
    <property type="entry name" value="P-loop containing nucleotide triphosphate hydrolases"/>
    <property type="match status" value="1"/>
</dbReference>
<dbReference type="InterPro" id="IPR027417">
    <property type="entry name" value="P-loop_NTPase"/>
</dbReference>